<dbReference type="Ensembl" id="ENSLCNT00005000955.1">
    <property type="protein sequence ID" value="ENSLCNP00005000830.1"/>
    <property type="gene ID" value="ENSLCNG00005000594.1"/>
</dbReference>
<evidence type="ECO:0000256" key="1">
    <source>
        <dbReference type="SAM" id="MobiDB-lite"/>
    </source>
</evidence>
<name>A0A667GPV2_LYNCA</name>
<evidence type="ECO:0000313" key="2">
    <source>
        <dbReference type="Ensembl" id="ENSLCNP00005000830.1"/>
    </source>
</evidence>
<protein>
    <submittedName>
        <fullName evidence="2">Uncharacterized protein</fullName>
    </submittedName>
</protein>
<dbReference type="Proteomes" id="UP000472241">
    <property type="component" value="Unplaced"/>
</dbReference>
<accession>A0A667GPV2</accession>
<dbReference type="AlphaFoldDB" id="A0A667GPV2"/>
<reference evidence="2" key="1">
    <citation type="submission" date="2025-08" db="UniProtKB">
        <authorList>
            <consortium name="Ensembl"/>
        </authorList>
    </citation>
    <scope>IDENTIFICATION</scope>
</reference>
<proteinExistence type="predicted"/>
<organism evidence="2 3">
    <name type="scientific">Lynx canadensis</name>
    <name type="common">Canada lynx</name>
    <name type="synonym">Felis canadensis</name>
    <dbReference type="NCBI Taxonomy" id="61383"/>
    <lineage>
        <taxon>Eukaryota</taxon>
        <taxon>Metazoa</taxon>
        <taxon>Chordata</taxon>
        <taxon>Craniata</taxon>
        <taxon>Vertebrata</taxon>
        <taxon>Euteleostomi</taxon>
        <taxon>Mammalia</taxon>
        <taxon>Eutheria</taxon>
        <taxon>Laurasiatheria</taxon>
        <taxon>Carnivora</taxon>
        <taxon>Feliformia</taxon>
        <taxon>Felidae</taxon>
        <taxon>Felinae</taxon>
        <taxon>Lynx</taxon>
    </lineage>
</organism>
<feature type="compositionally biased region" description="Basic and acidic residues" evidence="1">
    <location>
        <begin position="65"/>
        <end position="75"/>
    </location>
</feature>
<sequence length="87" mass="9081">MMAHFGVQGSEALPAHPEVPHSAVVSPASIALIISSSSPASGTLWRHHPLRPRHGHPAPLPGLLDPDHEGGRDCSQHVPPSSSQTVP</sequence>
<evidence type="ECO:0000313" key="3">
    <source>
        <dbReference type="Proteomes" id="UP000472241"/>
    </source>
</evidence>
<reference evidence="2" key="2">
    <citation type="submission" date="2025-09" db="UniProtKB">
        <authorList>
            <consortium name="Ensembl"/>
        </authorList>
    </citation>
    <scope>IDENTIFICATION</scope>
</reference>
<feature type="compositionally biased region" description="Basic residues" evidence="1">
    <location>
        <begin position="45"/>
        <end position="56"/>
    </location>
</feature>
<keyword evidence="3" id="KW-1185">Reference proteome</keyword>
<feature type="compositionally biased region" description="Polar residues" evidence="1">
    <location>
        <begin position="78"/>
        <end position="87"/>
    </location>
</feature>
<feature type="region of interest" description="Disordered" evidence="1">
    <location>
        <begin position="39"/>
        <end position="87"/>
    </location>
</feature>